<evidence type="ECO:0000313" key="2">
    <source>
        <dbReference type="Proteomes" id="UP000724874"/>
    </source>
</evidence>
<accession>A0A9P5TTH2</accession>
<sequence>MSSSYSPPVSSDHVLFVSSLVLIDAPIEKVWGVLMDLPAYREWSNILGDQTLAEGKNIHITINTALTLSEPGVLDGGSAFAVVSTFDPENYRYLLNTERWQILSVDEATGKTKYETHEFFDGILRIIKIAKGFQAAADTLKERVEGMK</sequence>
<organism evidence="1 2">
    <name type="scientific">Gymnopilus junonius</name>
    <name type="common">Spectacular rustgill mushroom</name>
    <name type="synonym">Gymnopilus spectabilis subsp. junonius</name>
    <dbReference type="NCBI Taxonomy" id="109634"/>
    <lineage>
        <taxon>Eukaryota</taxon>
        <taxon>Fungi</taxon>
        <taxon>Dikarya</taxon>
        <taxon>Basidiomycota</taxon>
        <taxon>Agaricomycotina</taxon>
        <taxon>Agaricomycetes</taxon>
        <taxon>Agaricomycetidae</taxon>
        <taxon>Agaricales</taxon>
        <taxon>Agaricineae</taxon>
        <taxon>Hymenogastraceae</taxon>
        <taxon>Gymnopilus</taxon>
    </lineage>
</organism>
<dbReference type="InterPro" id="IPR023393">
    <property type="entry name" value="START-like_dom_sf"/>
</dbReference>
<gene>
    <name evidence="1" type="ORF">CPB84DRAFT_1765153</name>
</gene>
<dbReference type="AlphaFoldDB" id="A0A9P5TTH2"/>
<dbReference type="Gene3D" id="3.30.530.20">
    <property type="match status" value="1"/>
</dbReference>
<keyword evidence="2" id="KW-1185">Reference proteome</keyword>
<dbReference type="SUPFAM" id="SSF55961">
    <property type="entry name" value="Bet v1-like"/>
    <property type="match status" value="1"/>
</dbReference>
<evidence type="ECO:0000313" key="1">
    <source>
        <dbReference type="EMBL" id="KAF8909669.1"/>
    </source>
</evidence>
<name>A0A9P5TTH2_GYMJU</name>
<reference evidence="1" key="1">
    <citation type="submission" date="2020-11" db="EMBL/GenBank/DDBJ databases">
        <authorList>
            <consortium name="DOE Joint Genome Institute"/>
            <person name="Ahrendt S."/>
            <person name="Riley R."/>
            <person name="Andreopoulos W."/>
            <person name="LaButti K."/>
            <person name="Pangilinan J."/>
            <person name="Ruiz-duenas F.J."/>
            <person name="Barrasa J.M."/>
            <person name="Sanchez-Garcia M."/>
            <person name="Camarero S."/>
            <person name="Miyauchi S."/>
            <person name="Serrano A."/>
            <person name="Linde D."/>
            <person name="Babiker R."/>
            <person name="Drula E."/>
            <person name="Ayuso-Fernandez I."/>
            <person name="Pacheco R."/>
            <person name="Padilla G."/>
            <person name="Ferreira P."/>
            <person name="Barriuso J."/>
            <person name="Kellner H."/>
            <person name="Castanera R."/>
            <person name="Alfaro M."/>
            <person name="Ramirez L."/>
            <person name="Pisabarro A.G."/>
            <person name="Kuo A."/>
            <person name="Tritt A."/>
            <person name="Lipzen A."/>
            <person name="He G."/>
            <person name="Yan M."/>
            <person name="Ng V."/>
            <person name="Cullen D."/>
            <person name="Martin F."/>
            <person name="Rosso M.-N."/>
            <person name="Henrissat B."/>
            <person name="Hibbett D."/>
            <person name="Martinez A.T."/>
            <person name="Grigoriev I.V."/>
        </authorList>
    </citation>
    <scope>NUCLEOTIDE SEQUENCE</scope>
    <source>
        <strain evidence="1">AH 44721</strain>
    </source>
</reference>
<comment type="caution">
    <text evidence="1">The sequence shown here is derived from an EMBL/GenBank/DDBJ whole genome shotgun (WGS) entry which is preliminary data.</text>
</comment>
<protein>
    <recommendedName>
        <fullName evidence="3">SRPBCC domain-containing protein</fullName>
    </recommendedName>
</protein>
<dbReference type="Proteomes" id="UP000724874">
    <property type="component" value="Unassembled WGS sequence"/>
</dbReference>
<dbReference type="OrthoDB" id="509124at2759"/>
<proteinExistence type="predicted"/>
<dbReference type="EMBL" id="JADNYJ010000008">
    <property type="protein sequence ID" value="KAF8909669.1"/>
    <property type="molecule type" value="Genomic_DNA"/>
</dbReference>
<evidence type="ECO:0008006" key="3">
    <source>
        <dbReference type="Google" id="ProtNLM"/>
    </source>
</evidence>